<reference evidence="3 4" key="1">
    <citation type="submission" date="2024-09" db="EMBL/GenBank/DDBJ databases">
        <authorList>
            <person name="Sun Q."/>
            <person name="Mori K."/>
        </authorList>
    </citation>
    <scope>NUCLEOTIDE SEQUENCE [LARGE SCALE GENOMIC DNA]</scope>
    <source>
        <strain evidence="3 4">NCAIM B.02621</strain>
    </source>
</reference>
<dbReference type="CDD" id="cd12797">
    <property type="entry name" value="M23_peptidase"/>
    <property type="match status" value="1"/>
</dbReference>
<dbReference type="PROSITE" id="PS51257">
    <property type="entry name" value="PROKAR_LIPOPROTEIN"/>
    <property type="match status" value="1"/>
</dbReference>
<dbReference type="Pfam" id="PF01476">
    <property type="entry name" value="LysM"/>
    <property type="match status" value="1"/>
</dbReference>
<dbReference type="PANTHER" id="PTHR21666">
    <property type="entry name" value="PEPTIDASE-RELATED"/>
    <property type="match status" value="1"/>
</dbReference>
<feature type="compositionally biased region" description="Pro residues" evidence="1">
    <location>
        <begin position="176"/>
        <end position="197"/>
    </location>
</feature>
<name>A0ABV6R4H1_9CAUL</name>
<dbReference type="SMART" id="SM00257">
    <property type="entry name" value="LysM"/>
    <property type="match status" value="1"/>
</dbReference>
<evidence type="ECO:0000313" key="4">
    <source>
        <dbReference type="Proteomes" id="UP001589906"/>
    </source>
</evidence>
<sequence>MTRDGWLRTTALAALGMTAAACSTYPDAPRYPIRPVPPGGAYPPAAAPAPATSPYVYTPPADTLGTAAPVPAVEGGALPPAAGGSALPPANPAPATGATGLGLVYQLQAGDTVSGVARRFRVPVQTLIDLNALGPRGDVSAGRTLRLPDGAIDGGVDPYATGPSPVGVEVTNAGTPAPPPPPAQPRPASPAPTPSPAPAGDAVFTWPVRGEIVRRFGPVGVSERNNGINIAAPLDTPVVAAAGGRVAYVGDDLVGQGLTVLIVHADGWRTVYGHLGSATVRDGDQVRAGQQIGTVGETAGDGRPSMHFETRRMRGDDPVAIDPTTVLPR</sequence>
<dbReference type="InterPro" id="IPR011055">
    <property type="entry name" value="Dup_hybrid_motif"/>
</dbReference>
<dbReference type="InterPro" id="IPR050570">
    <property type="entry name" value="Cell_wall_metabolism_enzyme"/>
</dbReference>
<dbReference type="RefSeq" id="WP_376836565.1">
    <property type="nucleotide sequence ID" value="NZ_JBHLSW010000007.1"/>
</dbReference>
<dbReference type="Gene3D" id="2.70.70.10">
    <property type="entry name" value="Glucose Permease (Domain IIA)"/>
    <property type="match status" value="1"/>
</dbReference>
<evidence type="ECO:0000313" key="3">
    <source>
        <dbReference type="EMBL" id="MFC0634520.1"/>
    </source>
</evidence>
<accession>A0ABV6R4H1</accession>
<dbReference type="Proteomes" id="UP001589906">
    <property type="component" value="Unassembled WGS sequence"/>
</dbReference>
<evidence type="ECO:0000256" key="1">
    <source>
        <dbReference type="SAM" id="MobiDB-lite"/>
    </source>
</evidence>
<dbReference type="Pfam" id="PF01551">
    <property type="entry name" value="Peptidase_M23"/>
    <property type="match status" value="1"/>
</dbReference>
<dbReference type="SUPFAM" id="SSF51261">
    <property type="entry name" value="Duplicated hybrid motif"/>
    <property type="match status" value="1"/>
</dbReference>
<dbReference type="PANTHER" id="PTHR21666:SF270">
    <property type="entry name" value="MUREIN HYDROLASE ACTIVATOR ENVC"/>
    <property type="match status" value="1"/>
</dbReference>
<feature type="region of interest" description="Disordered" evidence="1">
    <location>
        <begin position="150"/>
        <end position="201"/>
    </location>
</feature>
<dbReference type="InterPro" id="IPR016047">
    <property type="entry name" value="M23ase_b-sheet_dom"/>
</dbReference>
<protein>
    <submittedName>
        <fullName evidence="3">Peptidoglycan DD-metalloendopeptidase family protein</fullName>
    </submittedName>
</protein>
<keyword evidence="4" id="KW-1185">Reference proteome</keyword>
<feature type="domain" description="LysM" evidence="2">
    <location>
        <begin position="103"/>
        <end position="147"/>
    </location>
</feature>
<evidence type="ECO:0000259" key="2">
    <source>
        <dbReference type="PROSITE" id="PS51782"/>
    </source>
</evidence>
<gene>
    <name evidence="3" type="ORF">ACFFGE_11630</name>
</gene>
<dbReference type="SUPFAM" id="SSF54106">
    <property type="entry name" value="LysM domain"/>
    <property type="match status" value="1"/>
</dbReference>
<dbReference type="PROSITE" id="PS51782">
    <property type="entry name" value="LYSM"/>
    <property type="match status" value="1"/>
</dbReference>
<dbReference type="InterPro" id="IPR036779">
    <property type="entry name" value="LysM_dom_sf"/>
</dbReference>
<proteinExistence type="predicted"/>
<dbReference type="InterPro" id="IPR018392">
    <property type="entry name" value="LysM"/>
</dbReference>
<dbReference type="EMBL" id="JBHLSW010000007">
    <property type="protein sequence ID" value="MFC0634520.1"/>
    <property type="molecule type" value="Genomic_DNA"/>
</dbReference>
<organism evidence="3 4">
    <name type="scientific">Brevundimonas balnearis</name>
    <dbReference type="NCBI Taxonomy" id="1572858"/>
    <lineage>
        <taxon>Bacteria</taxon>
        <taxon>Pseudomonadati</taxon>
        <taxon>Pseudomonadota</taxon>
        <taxon>Alphaproteobacteria</taxon>
        <taxon>Caulobacterales</taxon>
        <taxon>Caulobacteraceae</taxon>
        <taxon>Brevundimonas</taxon>
    </lineage>
</organism>
<dbReference type="Gene3D" id="3.10.350.10">
    <property type="entry name" value="LysM domain"/>
    <property type="match status" value="1"/>
</dbReference>
<comment type="caution">
    <text evidence="3">The sequence shown here is derived from an EMBL/GenBank/DDBJ whole genome shotgun (WGS) entry which is preliminary data.</text>
</comment>